<name>A0AAW2EF94_9HYME</name>
<accession>A0AAW2EF94</accession>
<evidence type="ECO:0008006" key="3">
    <source>
        <dbReference type="Google" id="ProtNLM"/>
    </source>
</evidence>
<keyword evidence="2" id="KW-1185">Reference proteome</keyword>
<proteinExistence type="predicted"/>
<gene>
    <name evidence="1" type="ORF">PUN28_019062</name>
</gene>
<organism evidence="1 2">
    <name type="scientific">Cardiocondyla obscurior</name>
    <dbReference type="NCBI Taxonomy" id="286306"/>
    <lineage>
        <taxon>Eukaryota</taxon>
        <taxon>Metazoa</taxon>
        <taxon>Ecdysozoa</taxon>
        <taxon>Arthropoda</taxon>
        <taxon>Hexapoda</taxon>
        <taxon>Insecta</taxon>
        <taxon>Pterygota</taxon>
        <taxon>Neoptera</taxon>
        <taxon>Endopterygota</taxon>
        <taxon>Hymenoptera</taxon>
        <taxon>Apocrita</taxon>
        <taxon>Aculeata</taxon>
        <taxon>Formicoidea</taxon>
        <taxon>Formicidae</taxon>
        <taxon>Myrmicinae</taxon>
        <taxon>Cardiocondyla</taxon>
    </lineage>
</organism>
<protein>
    <recommendedName>
        <fullName evidence="3">Ribosomal protein S14</fullName>
    </recommendedName>
</protein>
<evidence type="ECO:0000313" key="2">
    <source>
        <dbReference type="Proteomes" id="UP001430953"/>
    </source>
</evidence>
<reference evidence="1 2" key="1">
    <citation type="submission" date="2023-03" db="EMBL/GenBank/DDBJ databases">
        <title>High recombination rates correlate with genetic variation in Cardiocondyla obscurior ants.</title>
        <authorList>
            <person name="Errbii M."/>
        </authorList>
    </citation>
    <scope>NUCLEOTIDE SEQUENCE [LARGE SCALE GENOMIC DNA]</scope>
    <source>
        <strain evidence="1">Alpha-2009</strain>
        <tissue evidence="1">Whole body</tissue>
    </source>
</reference>
<comment type="caution">
    <text evidence="1">The sequence shown here is derived from an EMBL/GenBank/DDBJ whole genome shotgun (WGS) entry which is preliminary data.</text>
</comment>
<sequence>MLNIYRIRVTKLRVVRITKVRISLRDFEIYIETCENCFFSKEHRVLRTSTRRVGSELRSLKVSALTTLYGRSYTKYYIPRAGLSPSNYYVK</sequence>
<dbReference type="Proteomes" id="UP001430953">
    <property type="component" value="Unassembled WGS sequence"/>
</dbReference>
<dbReference type="AlphaFoldDB" id="A0AAW2EF94"/>
<evidence type="ECO:0000313" key="1">
    <source>
        <dbReference type="EMBL" id="KAL0101650.1"/>
    </source>
</evidence>
<dbReference type="EMBL" id="JADYXP020000024">
    <property type="protein sequence ID" value="KAL0101650.1"/>
    <property type="molecule type" value="Genomic_DNA"/>
</dbReference>